<sequence length="324" mass="34642">MTRRSPTTRAEAGRLIDALVERRFDGPLPPLSTAVLIVEWTSHLCGLALGETLPLQGRALFASGSLEPRAREHAAWHREAFFGELGAPFGLSARAVLAAVRARKFPLVPPRPIGGYEYLGAFKCSGVLDVADPCHLRKPSRMPASIFGLSFAVEALAGSWQVFVRAGVGENADSTAELAVIHADGVDVVAAEQIVTIGVDAGMAGVFDRTCPEPAQTELHVEGVVHGLGAFAFSGHGDGQYPVFVGKALGRVAKLRIVFIDEHPERDATVPPRASRRYAISEVFAVGDLVDHPKFGTGSVIRTVDGKIEVEFDDAVRTLIHGKR</sequence>
<gene>
    <name evidence="1" type="ORF">POL58_29490</name>
</gene>
<accession>A0ABT5BCQ7</accession>
<dbReference type="EMBL" id="JAQNDN010000019">
    <property type="protein sequence ID" value="MDC0671915.1"/>
    <property type="molecule type" value="Genomic_DNA"/>
</dbReference>
<organism evidence="1 2">
    <name type="scientific">Nannocystis radixulma</name>
    <dbReference type="NCBI Taxonomy" id="2995305"/>
    <lineage>
        <taxon>Bacteria</taxon>
        <taxon>Pseudomonadati</taxon>
        <taxon>Myxococcota</taxon>
        <taxon>Polyangia</taxon>
        <taxon>Nannocystales</taxon>
        <taxon>Nannocystaceae</taxon>
        <taxon>Nannocystis</taxon>
    </lineage>
</organism>
<protein>
    <submittedName>
        <fullName evidence="1">Uncharacterized protein</fullName>
    </submittedName>
</protein>
<dbReference type="Proteomes" id="UP001217838">
    <property type="component" value="Unassembled WGS sequence"/>
</dbReference>
<evidence type="ECO:0000313" key="2">
    <source>
        <dbReference type="Proteomes" id="UP001217838"/>
    </source>
</evidence>
<keyword evidence="2" id="KW-1185">Reference proteome</keyword>
<reference evidence="1 2" key="1">
    <citation type="submission" date="2022-11" db="EMBL/GenBank/DDBJ databases">
        <title>Minimal conservation of predation-associated metabolite biosynthetic gene clusters underscores biosynthetic potential of Myxococcota including descriptions for ten novel species: Archangium lansinium sp. nov., Myxococcus landrumus sp. nov., Nannocystis bai.</title>
        <authorList>
            <person name="Ahearne A."/>
            <person name="Stevens C."/>
            <person name="Dowd S."/>
        </authorList>
    </citation>
    <scope>NUCLEOTIDE SEQUENCE [LARGE SCALE GENOMIC DNA]</scope>
    <source>
        <strain evidence="1 2">NCELM</strain>
    </source>
</reference>
<dbReference type="RefSeq" id="WP_272002832.1">
    <property type="nucleotide sequence ID" value="NZ_JAQNDN010000019.1"/>
</dbReference>
<proteinExistence type="predicted"/>
<evidence type="ECO:0000313" key="1">
    <source>
        <dbReference type="EMBL" id="MDC0671915.1"/>
    </source>
</evidence>
<comment type="caution">
    <text evidence="1">The sequence shown here is derived from an EMBL/GenBank/DDBJ whole genome shotgun (WGS) entry which is preliminary data.</text>
</comment>
<name>A0ABT5BCQ7_9BACT</name>